<dbReference type="Proteomes" id="UP001233999">
    <property type="component" value="Unassembled WGS sequence"/>
</dbReference>
<reference evidence="1" key="1">
    <citation type="journal article" date="2023" name="IScience">
        <title>Live-bearing cockroach genome reveals convergent evolutionary mechanisms linked to viviparity in insects and beyond.</title>
        <authorList>
            <person name="Fouks B."/>
            <person name="Harrison M.C."/>
            <person name="Mikhailova A.A."/>
            <person name="Marchal E."/>
            <person name="English S."/>
            <person name="Carruthers M."/>
            <person name="Jennings E.C."/>
            <person name="Chiamaka E.L."/>
            <person name="Frigard R.A."/>
            <person name="Pippel M."/>
            <person name="Attardo G.M."/>
            <person name="Benoit J.B."/>
            <person name="Bornberg-Bauer E."/>
            <person name="Tobe S.S."/>
        </authorList>
    </citation>
    <scope>NUCLEOTIDE SEQUENCE</scope>
    <source>
        <strain evidence="1">Stay&amp;Tobe</strain>
    </source>
</reference>
<sequence>VIKNLPLLMRHGRLWKLLAYQLSTATQIPHFIERISYTERNFDVPLHLTMSFVPQGALLALLATILHCAMTSPVWMPQFLSG</sequence>
<dbReference type="EMBL" id="JASPKZ010003794">
    <property type="protein sequence ID" value="KAJ9592978.1"/>
    <property type="molecule type" value="Genomic_DNA"/>
</dbReference>
<keyword evidence="2" id="KW-1185">Reference proteome</keyword>
<accession>A0AAD8EJX2</accession>
<evidence type="ECO:0000313" key="2">
    <source>
        <dbReference type="Proteomes" id="UP001233999"/>
    </source>
</evidence>
<feature type="non-terminal residue" evidence="1">
    <location>
        <position position="1"/>
    </location>
</feature>
<dbReference type="AlphaFoldDB" id="A0AAD8EJX2"/>
<organism evidence="1 2">
    <name type="scientific">Diploptera punctata</name>
    <name type="common">Pacific beetle cockroach</name>
    <dbReference type="NCBI Taxonomy" id="6984"/>
    <lineage>
        <taxon>Eukaryota</taxon>
        <taxon>Metazoa</taxon>
        <taxon>Ecdysozoa</taxon>
        <taxon>Arthropoda</taxon>
        <taxon>Hexapoda</taxon>
        <taxon>Insecta</taxon>
        <taxon>Pterygota</taxon>
        <taxon>Neoptera</taxon>
        <taxon>Polyneoptera</taxon>
        <taxon>Dictyoptera</taxon>
        <taxon>Blattodea</taxon>
        <taxon>Blaberoidea</taxon>
        <taxon>Blaberidae</taxon>
        <taxon>Diplopterinae</taxon>
        <taxon>Diploptera</taxon>
    </lineage>
</organism>
<name>A0AAD8EJX2_DIPPU</name>
<gene>
    <name evidence="1" type="ORF">L9F63_015348</name>
</gene>
<protein>
    <submittedName>
        <fullName evidence="1">Uncharacterized protein</fullName>
    </submittedName>
</protein>
<proteinExistence type="predicted"/>
<evidence type="ECO:0000313" key="1">
    <source>
        <dbReference type="EMBL" id="KAJ9592978.1"/>
    </source>
</evidence>
<reference evidence="1" key="2">
    <citation type="submission" date="2023-05" db="EMBL/GenBank/DDBJ databases">
        <authorList>
            <person name="Fouks B."/>
        </authorList>
    </citation>
    <scope>NUCLEOTIDE SEQUENCE</scope>
    <source>
        <strain evidence="1">Stay&amp;Tobe</strain>
        <tissue evidence="1">Testes</tissue>
    </source>
</reference>
<comment type="caution">
    <text evidence="1">The sequence shown here is derived from an EMBL/GenBank/DDBJ whole genome shotgun (WGS) entry which is preliminary data.</text>
</comment>
<feature type="non-terminal residue" evidence="1">
    <location>
        <position position="82"/>
    </location>
</feature>